<dbReference type="Proteomes" id="UP000652761">
    <property type="component" value="Unassembled WGS sequence"/>
</dbReference>
<evidence type="ECO:0000313" key="2">
    <source>
        <dbReference type="Proteomes" id="UP000652761"/>
    </source>
</evidence>
<accession>A0A843TRC5</accession>
<comment type="caution">
    <text evidence="1">The sequence shown here is derived from an EMBL/GenBank/DDBJ whole genome shotgun (WGS) entry which is preliminary data.</text>
</comment>
<proteinExistence type="predicted"/>
<gene>
    <name evidence="1" type="ORF">Taro_005999</name>
</gene>
<organism evidence="1 2">
    <name type="scientific">Colocasia esculenta</name>
    <name type="common">Wild taro</name>
    <name type="synonym">Arum esculentum</name>
    <dbReference type="NCBI Taxonomy" id="4460"/>
    <lineage>
        <taxon>Eukaryota</taxon>
        <taxon>Viridiplantae</taxon>
        <taxon>Streptophyta</taxon>
        <taxon>Embryophyta</taxon>
        <taxon>Tracheophyta</taxon>
        <taxon>Spermatophyta</taxon>
        <taxon>Magnoliopsida</taxon>
        <taxon>Liliopsida</taxon>
        <taxon>Araceae</taxon>
        <taxon>Aroideae</taxon>
        <taxon>Colocasieae</taxon>
        <taxon>Colocasia</taxon>
    </lineage>
</organism>
<evidence type="ECO:0000313" key="1">
    <source>
        <dbReference type="EMBL" id="MQL73651.1"/>
    </source>
</evidence>
<name>A0A843TRC5_COLES</name>
<sequence>MEGRRRWRCGFGVWISAPWKEPKPALIPKLMRDRVGDSGRKRRIEGGGDAVGKTVAVKPSRLGFAPNPSRHVAMDNFDDFVNDLLPAVGALLIESDSDERSINSFKRRKPDDGQRAANVKAFLLVFGHLELLGTAGGFKQEESHWLDSAVKQNKKMQANGSGIDGSMSSGACQPVSQTEVKIRAVRKRKFYAQRMDNERQFSFELISSLQVLRDEVEIRYGKP</sequence>
<protein>
    <submittedName>
        <fullName evidence="1">Uncharacterized protein</fullName>
    </submittedName>
</protein>
<dbReference type="EMBL" id="NMUH01000176">
    <property type="protein sequence ID" value="MQL73651.1"/>
    <property type="molecule type" value="Genomic_DNA"/>
</dbReference>
<reference evidence="1" key="1">
    <citation type="submission" date="2017-07" db="EMBL/GenBank/DDBJ databases">
        <title>Taro Niue Genome Assembly and Annotation.</title>
        <authorList>
            <person name="Atibalentja N."/>
            <person name="Keating K."/>
            <person name="Fields C.J."/>
        </authorList>
    </citation>
    <scope>NUCLEOTIDE SEQUENCE</scope>
    <source>
        <strain evidence="1">Niue_2</strain>
        <tissue evidence="1">Leaf</tissue>
    </source>
</reference>
<keyword evidence="2" id="KW-1185">Reference proteome</keyword>
<dbReference type="AlphaFoldDB" id="A0A843TRC5"/>